<gene>
    <name evidence="2" type="ORF">TTAC_LOCUS10553</name>
</gene>
<dbReference type="EMBL" id="UYWX01021850">
    <property type="protein sequence ID" value="VDM35533.1"/>
    <property type="molecule type" value="Genomic_DNA"/>
</dbReference>
<reference evidence="2 3" key="2">
    <citation type="submission" date="2018-11" db="EMBL/GenBank/DDBJ databases">
        <authorList>
            <consortium name="Pathogen Informatics"/>
        </authorList>
    </citation>
    <scope>NUCLEOTIDE SEQUENCE [LARGE SCALE GENOMIC DNA]</scope>
</reference>
<name>A0A0R3XAJ3_HYDTA</name>
<protein>
    <submittedName>
        <fullName evidence="4">ORF2</fullName>
    </submittedName>
</protein>
<keyword evidence="3" id="KW-1185">Reference proteome</keyword>
<dbReference type="Proteomes" id="UP000274429">
    <property type="component" value="Unassembled WGS sequence"/>
</dbReference>
<evidence type="ECO:0000313" key="4">
    <source>
        <dbReference type="WBParaSite" id="TTAC_0001057001-mRNA-1"/>
    </source>
</evidence>
<reference evidence="4" key="1">
    <citation type="submission" date="2017-02" db="UniProtKB">
        <authorList>
            <consortium name="WormBaseParasite"/>
        </authorList>
    </citation>
    <scope>IDENTIFICATION</scope>
</reference>
<feature type="region of interest" description="Disordered" evidence="1">
    <location>
        <begin position="78"/>
        <end position="117"/>
    </location>
</feature>
<evidence type="ECO:0000256" key="1">
    <source>
        <dbReference type="SAM" id="MobiDB-lite"/>
    </source>
</evidence>
<accession>A0A0R3XAJ3</accession>
<evidence type="ECO:0000313" key="3">
    <source>
        <dbReference type="Proteomes" id="UP000274429"/>
    </source>
</evidence>
<sequence length="117" mass="13070">MHFSPSDASVDCVRRCVQGHCVTHLEISFDCFRFLPTRSKLHQRLDDLYRRLRKLPRCSSEPNLRKYWGRCGVGEDCTGQLPPPPQPLPFPPPLPPPPPPPPTSSPLSGDDMSPVAS</sequence>
<feature type="compositionally biased region" description="Pro residues" evidence="1">
    <location>
        <begin position="81"/>
        <end position="104"/>
    </location>
</feature>
<organism evidence="4">
    <name type="scientific">Hydatigena taeniaeformis</name>
    <name type="common">Feline tapeworm</name>
    <name type="synonym">Taenia taeniaeformis</name>
    <dbReference type="NCBI Taxonomy" id="6205"/>
    <lineage>
        <taxon>Eukaryota</taxon>
        <taxon>Metazoa</taxon>
        <taxon>Spiralia</taxon>
        <taxon>Lophotrochozoa</taxon>
        <taxon>Platyhelminthes</taxon>
        <taxon>Cestoda</taxon>
        <taxon>Eucestoda</taxon>
        <taxon>Cyclophyllidea</taxon>
        <taxon>Taeniidae</taxon>
        <taxon>Hydatigera</taxon>
    </lineage>
</organism>
<dbReference type="WBParaSite" id="TTAC_0001057001-mRNA-1">
    <property type="protein sequence ID" value="TTAC_0001057001-mRNA-1"/>
    <property type="gene ID" value="TTAC_0001057001"/>
</dbReference>
<dbReference type="AlphaFoldDB" id="A0A0R3XAJ3"/>
<evidence type="ECO:0000313" key="2">
    <source>
        <dbReference type="EMBL" id="VDM35533.1"/>
    </source>
</evidence>
<proteinExistence type="predicted"/>